<dbReference type="Gene3D" id="2.30.30.940">
    <property type="match status" value="1"/>
</dbReference>
<dbReference type="InterPro" id="IPR002121">
    <property type="entry name" value="HRDC_dom"/>
</dbReference>
<dbReference type="InterPro" id="IPR051055">
    <property type="entry name" value="PIF1_helicase"/>
</dbReference>
<accession>A0A7U4DNS6</accession>
<evidence type="ECO:0000313" key="4">
    <source>
        <dbReference type="Proteomes" id="UP000006365"/>
    </source>
</evidence>
<dbReference type="Pfam" id="PF13538">
    <property type="entry name" value="UvrD_C_2"/>
    <property type="match status" value="1"/>
</dbReference>
<dbReference type="PANTHER" id="PTHR47642:SF7">
    <property type="entry name" value="ATP-DEPENDENT DNA HELICASE PIF1"/>
    <property type="match status" value="1"/>
</dbReference>
<reference evidence="3 4" key="1">
    <citation type="journal article" date="2011" name="Stand. Genomic Sci.">
        <title>Complete genome sequence of Desulfobulbus propionicus type strain (1pr3).</title>
        <authorList>
            <person name="Pagani I."/>
            <person name="Lapidus A."/>
            <person name="Nolan M."/>
            <person name="Lucas S."/>
            <person name="Hammon N."/>
            <person name="Deshpande S."/>
            <person name="Cheng J.F."/>
            <person name="Chertkov O."/>
            <person name="Davenport K."/>
            <person name="Tapia R."/>
            <person name="Han C."/>
            <person name="Goodwin L."/>
            <person name="Pitluck S."/>
            <person name="Liolios K."/>
            <person name="Mavromatis K."/>
            <person name="Ivanova N."/>
            <person name="Mikhailova N."/>
            <person name="Pati A."/>
            <person name="Chen A."/>
            <person name="Palaniappan K."/>
            <person name="Land M."/>
            <person name="Hauser L."/>
            <person name="Chang Y.J."/>
            <person name="Jeffries C.D."/>
            <person name="Detter J.C."/>
            <person name="Brambilla E."/>
            <person name="Kannan K.P."/>
            <person name="Djao O.D."/>
            <person name="Rohde M."/>
            <person name="Pukall R."/>
            <person name="Spring S."/>
            <person name="Goker M."/>
            <person name="Sikorski J."/>
            <person name="Woyke T."/>
            <person name="Bristow J."/>
            <person name="Eisen J.A."/>
            <person name="Markowitz V."/>
            <person name="Hugenholtz P."/>
            <person name="Kyrpides N.C."/>
            <person name="Klenk H.P."/>
        </authorList>
    </citation>
    <scope>NUCLEOTIDE SEQUENCE [LARGE SCALE GENOMIC DNA]</scope>
    <source>
        <strain evidence="4">ATCC 33891 / DSM 2032 / 1pr3</strain>
    </source>
</reference>
<proteinExistence type="predicted"/>
<dbReference type="InterPro" id="IPR010997">
    <property type="entry name" value="HRDC-like_sf"/>
</dbReference>
<dbReference type="CDD" id="cd18809">
    <property type="entry name" value="SF1_C_RecD"/>
    <property type="match status" value="1"/>
</dbReference>
<dbReference type="Proteomes" id="UP000006365">
    <property type="component" value="Chromosome"/>
</dbReference>
<dbReference type="PANTHER" id="PTHR47642">
    <property type="entry name" value="ATP-DEPENDENT DNA HELICASE"/>
    <property type="match status" value="1"/>
</dbReference>
<dbReference type="GO" id="GO:0003678">
    <property type="term" value="F:DNA helicase activity"/>
    <property type="evidence" value="ECO:0007669"/>
    <property type="project" value="InterPro"/>
</dbReference>
<organism evidence="3 4">
    <name type="scientific">Desulfobulbus propionicus (strain ATCC 33891 / DSM 2032 / VKM B-1956 / 1pr3)</name>
    <dbReference type="NCBI Taxonomy" id="577650"/>
    <lineage>
        <taxon>Bacteria</taxon>
        <taxon>Pseudomonadati</taxon>
        <taxon>Thermodesulfobacteriota</taxon>
        <taxon>Desulfobulbia</taxon>
        <taxon>Desulfobulbales</taxon>
        <taxon>Desulfobulbaceae</taxon>
        <taxon>Desulfobulbus</taxon>
    </lineage>
</organism>
<feature type="domain" description="HRDC" evidence="2">
    <location>
        <begin position="619"/>
        <end position="699"/>
    </location>
</feature>
<dbReference type="PROSITE" id="PS50967">
    <property type="entry name" value="HRDC"/>
    <property type="match status" value="1"/>
</dbReference>
<dbReference type="RefSeq" id="WP_015723874.1">
    <property type="nucleotide sequence ID" value="NC_014972.1"/>
</dbReference>
<dbReference type="InterPro" id="IPR010285">
    <property type="entry name" value="DNA_helicase_pif1-like_DEAD"/>
</dbReference>
<dbReference type="GO" id="GO:0003676">
    <property type="term" value="F:nucleic acid binding"/>
    <property type="evidence" value="ECO:0007669"/>
    <property type="project" value="InterPro"/>
</dbReference>
<dbReference type="EMBL" id="CP002364">
    <property type="protein sequence ID" value="ADW17332.1"/>
    <property type="molecule type" value="Genomic_DNA"/>
</dbReference>
<dbReference type="FunFam" id="3.40.50.300:FF:001498">
    <property type="entry name" value="ATP-dependent DNA helicase"/>
    <property type="match status" value="1"/>
</dbReference>
<dbReference type="InterPro" id="IPR027417">
    <property type="entry name" value="P-loop_NTPase"/>
</dbReference>
<dbReference type="Pfam" id="PF14493">
    <property type="entry name" value="HTH_40"/>
    <property type="match status" value="1"/>
</dbReference>
<dbReference type="AlphaFoldDB" id="A0A7U4DNS6"/>
<dbReference type="Gene3D" id="1.10.10.1390">
    <property type="entry name" value="ATP-dependent DNA helicase RecQ"/>
    <property type="match status" value="1"/>
</dbReference>
<dbReference type="SUPFAM" id="SSF52540">
    <property type="entry name" value="P-loop containing nucleoside triphosphate hydrolases"/>
    <property type="match status" value="2"/>
</dbReference>
<dbReference type="KEGG" id="dpr:Despr_1161"/>
<gene>
    <name evidence="3" type="ordered locus">Despr_1161</name>
</gene>
<evidence type="ECO:0000313" key="3">
    <source>
        <dbReference type="EMBL" id="ADW17332.1"/>
    </source>
</evidence>
<dbReference type="SUPFAM" id="SSF47819">
    <property type="entry name" value="HRDC-like"/>
    <property type="match status" value="1"/>
</dbReference>
<dbReference type="Gene3D" id="3.40.50.300">
    <property type="entry name" value="P-loop containing nucleotide triphosphate hydrolases"/>
    <property type="match status" value="2"/>
</dbReference>
<evidence type="ECO:0000259" key="2">
    <source>
        <dbReference type="PROSITE" id="PS50967"/>
    </source>
</evidence>
<dbReference type="GO" id="GO:0006281">
    <property type="term" value="P:DNA repair"/>
    <property type="evidence" value="ECO:0007669"/>
    <property type="project" value="InterPro"/>
</dbReference>
<protein>
    <submittedName>
        <fullName evidence="3">HRDC domain protein</fullName>
    </submittedName>
</protein>
<name>A0A7U4DNS6_DESPD</name>
<dbReference type="InterPro" id="IPR027785">
    <property type="entry name" value="UvrD-like_helicase_C"/>
</dbReference>
<dbReference type="GO" id="GO:0000166">
    <property type="term" value="F:nucleotide binding"/>
    <property type="evidence" value="ECO:0007669"/>
    <property type="project" value="InterPro"/>
</dbReference>
<dbReference type="InterPro" id="IPR044876">
    <property type="entry name" value="HRDC_dom_sf"/>
</dbReference>
<evidence type="ECO:0000256" key="1">
    <source>
        <dbReference type="SAM" id="MobiDB-lite"/>
    </source>
</evidence>
<dbReference type="Gene3D" id="1.10.150.80">
    <property type="entry name" value="HRDC domain"/>
    <property type="match status" value="1"/>
</dbReference>
<feature type="compositionally biased region" description="Basic and acidic residues" evidence="1">
    <location>
        <begin position="713"/>
        <end position="725"/>
    </location>
</feature>
<feature type="region of interest" description="Disordered" evidence="1">
    <location>
        <begin position="703"/>
        <end position="725"/>
    </location>
</feature>
<keyword evidence="4" id="KW-1185">Reference proteome</keyword>
<sequence length="820" mass="90879">MSPPNPELHLAHAFVEHTNCCLFLTGKAGTGKTTFLHQIKQQTHKRLVVTAPTGVAAINAGGVTLHSFFQLPFGPFLPGTELHGGRHRVSREKRNIINSLDLLVIDEISMVRADLLDGVDTVLRRYRRSELPFGGVQLLMIGDLHQLPPVVKEDEWQLLAGQYASPYFFSSRALSRLELIPIELKHIYRQSDGRFIDLLNRVRDNRLDAASLATLNSRFRPDFSPQEAEGVITLCTHNNSADAINHKRLDALPGSSRCFEAGVEGSFPEYAFPTAASLELKVGAQVMFVRNDTSPEKRYFNGKIGTIAHLGRDTIRVDCPGEPETIEVKPVTWENIEYRVDADTAEISPKVVGSFNQVPLKPAWAITIHKSQGLTFDRAVIDAQDAFAHGQVYVALSRCRTFEGLVLSSPIVANAIRTDPAVLDFVAAIESQAPTEATLQTAKIRYQQQLLDQCYDFQTLARLLGRLVGLVRGNASIVTITAGADLFDVQRTTQEAICTVGDNFRRQLRTLFQADKEPARDPVIRERLAKAAGYFREQFDTVLKPCVDGLEVESDNKEVRKRINEVIKQLRQECAAKLAAIVACGEDFSPGRYLRALSAALLEADQRPDKSTSIYTEADVGHPELFRQLRHWRAERAKAANIAPFQVLHQKTLIQIAVHLPDSLKALRTIKGVGAKLAEKYGAEIVALVNAYRSEHRIDSVTLPLPHSIGPTGERKKAGKREDTKKTSLEMLRDGLSIAEIAAQRGLTTQTVEGHLAYFIKAGELAIDGLLPKERLRELEERLATVQAGSLKAVKEALGDDYTYGEINLVLAHLQHREGP</sequence>
<dbReference type="Pfam" id="PF00570">
    <property type="entry name" value="HRDC"/>
    <property type="match status" value="1"/>
</dbReference>
<dbReference type="GO" id="GO:0000723">
    <property type="term" value="P:telomere maintenance"/>
    <property type="evidence" value="ECO:0007669"/>
    <property type="project" value="InterPro"/>
</dbReference>
<dbReference type="InterPro" id="IPR029491">
    <property type="entry name" value="Helicase_HTH"/>
</dbReference>
<dbReference type="SMART" id="SM00341">
    <property type="entry name" value="HRDC"/>
    <property type="match status" value="1"/>
</dbReference>
<dbReference type="Pfam" id="PF05970">
    <property type="entry name" value="PIF1"/>
    <property type="match status" value="1"/>
</dbReference>